<proteinExistence type="predicted"/>
<reference evidence="1 2" key="1">
    <citation type="submission" date="2020-08" db="EMBL/GenBank/DDBJ databases">
        <title>Genomic Encyclopedia of Type Strains, Phase IV (KMG-IV): sequencing the most valuable type-strain genomes for metagenomic binning, comparative biology and taxonomic classification.</title>
        <authorList>
            <person name="Goeker M."/>
        </authorList>
    </citation>
    <scope>NUCLEOTIDE SEQUENCE [LARGE SCALE GENOMIC DNA]</scope>
    <source>
        <strain evidence="1 2">DSM 23562</strain>
    </source>
</reference>
<comment type="caution">
    <text evidence="1">The sequence shown here is derived from an EMBL/GenBank/DDBJ whole genome shotgun (WGS) entry which is preliminary data.</text>
</comment>
<organism evidence="1 2">
    <name type="scientific">Armatimonas rosea</name>
    <dbReference type="NCBI Taxonomy" id="685828"/>
    <lineage>
        <taxon>Bacteria</taxon>
        <taxon>Bacillati</taxon>
        <taxon>Armatimonadota</taxon>
        <taxon>Armatimonadia</taxon>
        <taxon>Armatimonadales</taxon>
        <taxon>Armatimonadaceae</taxon>
        <taxon>Armatimonas</taxon>
    </lineage>
</organism>
<name>A0A7W9SLP8_ARMRO</name>
<sequence>MVDKLKEEALAAEAAAQDAFAAFYSSLTGGEDQNALPPEVTQALTRWVEARKRWELAQEKTPTAPRLGLKPPDAVLLPNALPARDALAALFAPNLWQTDPAGRALVAQVSSAAQVRVEFDEVLGFGPEQAIRQIARSGPAAAQTFMALASLWMERLGGQPHETYLTLAASDLLRFQGKKATPKGGYHRDDVLAKGRDLYLLSRITVPHVTGGAGMALGRLLSLEALEAGQDGGEQSIVRFRYHLGQEAHSWMQESVAQVAPRLLGYHPVRQKYQILLGFCLAWHAGNHPDETTLSLPRLLELAAIPMPEKRLSEFLTSLEDALADLAHDGIVPGVKLVKPSGWHELLATRQTRTLLQQCQIQTEKPRPALG</sequence>
<gene>
    <name evidence="1" type="ORF">HNQ39_000697</name>
</gene>
<dbReference type="EMBL" id="JACHGW010000001">
    <property type="protein sequence ID" value="MBB6048935.1"/>
    <property type="molecule type" value="Genomic_DNA"/>
</dbReference>
<evidence type="ECO:0000313" key="1">
    <source>
        <dbReference type="EMBL" id="MBB6048935.1"/>
    </source>
</evidence>
<dbReference type="RefSeq" id="WP_184192555.1">
    <property type="nucleotide sequence ID" value="NZ_JACHGW010000001.1"/>
</dbReference>
<dbReference type="Proteomes" id="UP000520814">
    <property type="component" value="Unassembled WGS sequence"/>
</dbReference>
<keyword evidence="2" id="KW-1185">Reference proteome</keyword>
<accession>A0A7W9SLP8</accession>
<dbReference type="AlphaFoldDB" id="A0A7W9SLP8"/>
<protein>
    <submittedName>
        <fullName evidence="1">Uncharacterized protein</fullName>
    </submittedName>
</protein>
<evidence type="ECO:0000313" key="2">
    <source>
        <dbReference type="Proteomes" id="UP000520814"/>
    </source>
</evidence>